<sequence length="418" mass="46491">MRYQGISGDLEYQLATLKERHRFVDKILDIVLRLNDFSSVTGVTVSPEEVLEETLRRLKGLFQCSSAGFFLIDSDASFNLSSHEGDPSILEKEKAILVGDGSFAWALHRNKPTLIRSSDGKNTVLLHSMTTSSRTMGMFLGIISSEKGTLLDSHLYFVTVVLNSAASVLQYLELFSMVKGLNDSLERKVDQLTKSERELTVYKDKLERLVDLRTAELGEANSRLSRSLLGVVDAMGKVVESRDPYTAGHQRRVASIASTIARRLGLSEDDIEGVRIAGLVHDIGKIAIPAEILTKPARLNKLEFRMVQTHPDAGYDMLQSIDFPWPVAEMVRQHHERMDGSGYPRGIKGDEILIGARCLAVADVVEAISSHRPYRPGLGLEEARLELETNRGTSYDPQVVDVCLSMMDEGDFMDIYLS</sequence>
<dbReference type="SMART" id="SM00471">
    <property type="entry name" value="HDc"/>
    <property type="match status" value="1"/>
</dbReference>
<reference evidence="4" key="1">
    <citation type="submission" date="2017-04" db="EMBL/GenBank/DDBJ databases">
        <authorList>
            <person name="Varghese N."/>
            <person name="Submissions S."/>
        </authorList>
    </citation>
    <scope>NUCLEOTIDE SEQUENCE [LARGE SCALE GENOMIC DNA]</scope>
    <source>
        <strain evidence="4">USBA 82</strain>
    </source>
</reference>
<dbReference type="PROSITE" id="PS51832">
    <property type="entry name" value="HD_GYP"/>
    <property type="match status" value="1"/>
</dbReference>
<evidence type="ECO:0000259" key="2">
    <source>
        <dbReference type="PROSITE" id="PS51832"/>
    </source>
</evidence>
<keyword evidence="1" id="KW-0175">Coiled coil</keyword>
<dbReference type="PANTHER" id="PTHR43155">
    <property type="entry name" value="CYCLIC DI-GMP PHOSPHODIESTERASE PA4108-RELATED"/>
    <property type="match status" value="1"/>
</dbReference>
<evidence type="ECO:0000313" key="3">
    <source>
        <dbReference type="EMBL" id="SMG35376.1"/>
    </source>
</evidence>
<dbReference type="PANTHER" id="PTHR43155:SF2">
    <property type="entry name" value="CYCLIC DI-GMP PHOSPHODIESTERASE PA4108"/>
    <property type="match status" value="1"/>
</dbReference>
<dbReference type="STRING" id="561720.SAMN06275492_12042"/>
<dbReference type="Gene3D" id="1.10.3210.10">
    <property type="entry name" value="Hypothetical protein af1432"/>
    <property type="match status" value="1"/>
</dbReference>
<gene>
    <name evidence="3" type="ORF">SAMN06275492_12042</name>
</gene>
<dbReference type="CDD" id="cd00077">
    <property type="entry name" value="HDc"/>
    <property type="match status" value="1"/>
</dbReference>
<keyword evidence="4" id="KW-1185">Reference proteome</keyword>
<dbReference type="SUPFAM" id="SSF109604">
    <property type="entry name" value="HD-domain/PDEase-like"/>
    <property type="match status" value="1"/>
</dbReference>
<dbReference type="InterPro" id="IPR037522">
    <property type="entry name" value="HD_GYP_dom"/>
</dbReference>
<protein>
    <submittedName>
        <fullName evidence="3">HDIG domain-containing protein</fullName>
    </submittedName>
</protein>
<dbReference type="InterPro" id="IPR006675">
    <property type="entry name" value="HDIG_dom"/>
</dbReference>
<dbReference type="InterPro" id="IPR003607">
    <property type="entry name" value="HD/PDEase_dom"/>
</dbReference>
<dbReference type="Pfam" id="PF13487">
    <property type="entry name" value="HD_5"/>
    <property type="match status" value="1"/>
</dbReference>
<dbReference type="AlphaFoldDB" id="A0A1X7K445"/>
<name>A0A1X7K445_9BACT</name>
<dbReference type="Gene3D" id="3.30.450.40">
    <property type="match status" value="1"/>
</dbReference>
<feature type="coiled-coil region" evidence="1">
    <location>
        <begin position="178"/>
        <end position="212"/>
    </location>
</feature>
<evidence type="ECO:0000256" key="1">
    <source>
        <dbReference type="SAM" id="Coils"/>
    </source>
</evidence>
<dbReference type="RefSeq" id="WP_085544902.1">
    <property type="nucleotide sequence ID" value="NZ_FXBB01000020.1"/>
</dbReference>
<dbReference type="Proteomes" id="UP000193355">
    <property type="component" value="Unassembled WGS sequence"/>
</dbReference>
<evidence type="ECO:0000313" key="4">
    <source>
        <dbReference type="Proteomes" id="UP000193355"/>
    </source>
</evidence>
<proteinExistence type="predicted"/>
<dbReference type="InterPro" id="IPR029016">
    <property type="entry name" value="GAF-like_dom_sf"/>
</dbReference>
<dbReference type="OrthoDB" id="5162at2"/>
<feature type="domain" description="HD-GYP" evidence="2">
    <location>
        <begin position="224"/>
        <end position="418"/>
    </location>
</feature>
<accession>A0A1X7K445</accession>
<dbReference type="EMBL" id="FXBB01000020">
    <property type="protein sequence ID" value="SMG35376.1"/>
    <property type="molecule type" value="Genomic_DNA"/>
</dbReference>
<dbReference type="SUPFAM" id="SSF55781">
    <property type="entry name" value="GAF domain-like"/>
    <property type="match status" value="1"/>
</dbReference>
<dbReference type="NCBIfam" id="TIGR00277">
    <property type="entry name" value="HDIG"/>
    <property type="match status" value="1"/>
</dbReference>
<organism evidence="3 4">
    <name type="scientific">Dethiosulfovibrio salsuginis</name>
    <dbReference type="NCBI Taxonomy" id="561720"/>
    <lineage>
        <taxon>Bacteria</taxon>
        <taxon>Thermotogati</taxon>
        <taxon>Synergistota</taxon>
        <taxon>Synergistia</taxon>
        <taxon>Synergistales</taxon>
        <taxon>Dethiosulfovibrionaceae</taxon>
        <taxon>Dethiosulfovibrio</taxon>
    </lineage>
</organism>